<feature type="region of interest" description="Disordered" evidence="1">
    <location>
        <begin position="318"/>
        <end position="337"/>
    </location>
</feature>
<evidence type="ECO:0000256" key="1">
    <source>
        <dbReference type="SAM" id="MobiDB-lite"/>
    </source>
</evidence>
<organism evidence="2 3">
    <name type="scientific">Aspergillus sclerotialis</name>
    <dbReference type="NCBI Taxonomy" id="2070753"/>
    <lineage>
        <taxon>Eukaryota</taxon>
        <taxon>Fungi</taxon>
        <taxon>Dikarya</taxon>
        <taxon>Ascomycota</taxon>
        <taxon>Pezizomycotina</taxon>
        <taxon>Eurotiomycetes</taxon>
        <taxon>Eurotiomycetidae</taxon>
        <taxon>Eurotiales</taxon>
        <taxon>Aspergillaceae</taxon>
        <taxon>Aspergillus</taxon>
        <taxon>Aspergillus subgen. Polypaecilum</taxon>
    </lineage>
</organism>
<feature type="region of interest" description="Disordered" evidence="1">
    <location>
        <begin position="505"/>
        <end position="543"/>
    </location>
</feature>
<comment type="caution">
    <text evidence="2">The sequence shown here is derived from an EMBL/GenBank/DDBJ whole genome shotgun (WGS) entry which is preliminary data.</text>
</comment>
<feature type="compositionally biased region" description="Basic residues" evidence="1">
    <location>
        <begin position="15"/>
        <end position="28"/>
    </location>
</feature>
<evidence type="ECO:0000313" key="3">
    <source>
        <dbReference type="Proteomes" id="UP000266188"/>
    </source>
</evidence>
<feature type="region of interest" description="Disordered" evidence="1">
    <location>
        <begin position="155"/>
        <end position="197"/>
    </location>
</feature>
<name>A0A3A2ZG15_9EURO</name>
<evidence type="ECO:0000313" key="2">
    <source>
        <dbReference type="EMBL" id="RJE18254.1"/>
    </source>
</evidence>
<feature type="region of interest" description="Disordered" evidence="1">
    <location>
        <begin position="445"/>
        <end position="465"/>
    </location>
</feature>
<proteinExistence type="predicted"/>
<feature type="region of interest" description="Disordered" evidence="1">
    <location>
        <begin position="280"/>
        <end position="303"/>
    </location>
</feature>
<gene>
    <name evidence="2" type="ORF">PHISCL_09409</name>
</gene>
<dbReference type="EMBL" id="MVGC01000590">
    <property type="protein sequence ID" value="RJE18254.1"/>
    <property type="molecule type" value="Genomic_DNA"/>
</dbReference>
<reference evidence="3" key="1">
    <citation type="submission" date="2017-02" db="EMBL/GenBank/DDBJ databases">
        <authorList>
            <person name="Tafer H."/>
            <person name="Lopandic K."/>
        </authorList>
    </citation>
    <scope>NUCLEOTIDE SEQUENCE [LARGE SCALE GENOMIC DNA]</scope>
    <source>
        <strain evidence="3">CBS 366.77</strain>
    </source>
</reference>
<keyword evidence="3" id="KW-1185">Reference proteome</keyword>
<feature type="region of interest" description="Disordered" evidence="1">
    <location>
        <begin position="1"/>
        <end position="36"/>
    </location>
</feature>
<sequence>MGSESKIVFDSGKPSKSKKASKAARKSKSKVDSDKVVATASSAINDKTEFKCKDDSPTLHSVESAAKDTIKAPGKTASEWKENYPALDKGKSAAKDTVRKVPVKTVFDIMEDSPAVIRNTRAQEFGKFLWEILYKSVEFKRVDESLAIRTKKDIKADNKPESSKRRAAKDKAVDDGSETVRPSKREDNTTHDDKTVSLNEYWKEKAAKMNIPVEEGANVTPQVPDSTEQPYEGSVQGIPPLPAQYVTEFLMNNKPDCKKALVWCKAQAVKDFAEGTGMTWDGKSETSEGYNNDEAEVEHKPEESVNPVALKMDEKLAKKQARRRRLKANAKANAKARKAKAAEEAAAAAAEESGSAAKDAPAMTASRLVKGKFPARRSPPMDHEAVRRALEDAKFMDEKAEKECIFGKDIPEHLPQEVRERILKDREFHASVIRSMDEAHDELRKTMFGNNPPKPKARAPDVFEGEVRPPNGFASLEKELRYHAHLASRVAKAQDKLNRNIKKEMKRRGNAGRSGPEPMGLRKTPAVADEMTSRREIHPESMARVQAASVRLHKAMFGDAGPSEAKFNDKEI</sequence>
<feature type="compositionally biased region" description="Basic and acidic residues" evidence="1">
    <location>
        <begin position="181"/>
        <end position="197"/>
    </location>
</feature>
<feature type="compositionally biased region" description="Basic and acidic residues" evidence="1">
    <location>
        <begin position="531"/>
        <end position="541"/>
    </location>
</feature>
<feature type="compositionally biased region" description="Basic and acidic residues" evidence="1">
    <location>
        <begin position="155"/>
        <end position="174"/>
    </location>
</feature>
<protein>
    <submittedName>
        <fullName evidence="2">Uncharacterized protein</fullName>
    </submittedName>
</protein>
<accession>A0A3A2ZG15</accession>
<dbReference type="AlphaFoldDB" id="A0A3A2ZG15"/>
<dbReference type="Proteomes" id="UP000266188">
    <property type="component" value="Unassembled WGS sequence"/>
</dbReference>